<reference evidence="3 4" key="1">
    <citation type="journal article" date="2013" name="Sci. Rep.">
        <title>Extraordinary expansion of a Sorangium cellulosum genome from an alkaline milieu.</title>
        <authorList>
            <person name="Han K."/>
            <person name="Li Z.F."/>
            <person name="Peng R."/>
            <person name="Zhu L.P."/>
            <person name="Zhou T."/>
            <person name="Wang L.G."/>
            <person name="Li S.G."/>
            <person name="Zhang X.B."/>
            <person name="Hu W."/>
            <person name="Wu Z.H."/>
            <person name="Qin N."/>
            <person name="Li Y.Z."/>
        </authorList>
    </citation>
    <scope>NUCLEOTIDE SEQUENCE [LARGE SCALE GENOMIC DNA]</scope>
    <source>
        <strain evidence="3 4">So0157-2</strain>
    </source>
</reference>
<proteinExistence type="predicted"/>
<dbReference type="GO" id="GO:0016020">
    <property type="term" value="C:membrane"/>
    <property type="evidence" value="ECO:0007669"/>
    <property type="project" value="TreeGrafter"/>
</dbReference>
<dbReference type="GO" id="GO:0016787">
    <property type="term" value="F:hydrolase activity"/>
    <property type="evidence" value="ECO:0007669"/>
    <property type="project" value="UniProtKB-KW"/>
</dbReference>
<dbReference type="HOGENOM" id="CLU_020336_43_3_7"/>
<protein>
    <recommendedName>
        <fullName evidence="2">AB hydrolase-1 domain-containing protein</fullName>
    </recommendedName>
</protein>
<keyword evidence="1" id="KW-0378">Hydrolase</keyword>
<dbReference type="Pfam" id="PF12697">
    <property type="entry name" value="Abhydrolase_6"/>
    <property type="match status" value="1"/>
</dbReference>
<evidence type="ECO:0000256" key="1">
    <source>
        <dbReference type="ARBA" id="ARBA00022801"/>
    </source>
</evidence>
<feature type="domain" description="AB hydrolase-1" evidence="2">
    <location>
        <begin position="40"/>
        <end position="257"/>
    </location>
</feature>
<dbReference type="AlphaFoldDB" id="S4XLR2"/>
<dbReference type="STRING" id="1254432.SCE1572_02380"/>
<dbReference type="InterPro" id="IPR050266">
    <property type="entry name" value="AB_hydrolase_sf"/>
</dbReference>
<dbReference type="Gene3D" id="3.40.50.1820">
    <property type="entry name" value="alpha/beta hydrolase"/>
    <property type="match status" value="1"/>
</dbReference>
<dbReference type="eggNOG" id="COG0596">
    <property type="taxonomic scope" value="Bacteria"/>
</dbReference>
<dbReference type="KEGG" id="scu:SCE1572_02380"/>
<dbReference type="EMBL" id="CP003969">
    <property type="protein sequence ID" value="AGP33459.1"/>
    <property type="molecule type" value="Genomic_DNA"/>
</dbReference>
<dbReference type="InterPro" id="IPR000073">
    <property type="entry name" value="AB_hydrolase_1"/>
</dbReference>
<dbReference type="Proteomes" id="UP000014803">
    <property type="component" value="Chromosome"/>
</dbReference>
<organism evidence="3 4">
    <name type="scientific">Sorangium cellulosum So0157-2</name>
    <dbReference type="NCBI Taxonomy" id="1254432"/>
    <lineage>
        <taxon>Bacteria</taxon>
        <taxon>Pseudomonadati</taxon>
        <taxon>Myxococcota</taxon>
        <taxon>Polyangia</taxon>
        <taxon>Polyangiales</taxon>
        <taxon>Polyangiaceae</taxon>
        <taxon>Sorangium</taxon>
    </lineage>
</organism>
<dbReference type="InterPro" id="IPR029058">
    <property type="entry name" value="AB_hydrolase_fold"/>
</dbReference>
<dbReference type="SUPFAM" id="SSF53474">
    <property type="entry name" value="alpha/beta-Hydrolases"/>
    <property type="match status" value="1"/>
</dbReference>
<name>S4XLR2_SORCE</name>
<sequence>MPVDSSHQKSTSMKIARSKDGTPLAYDVYGSGPALIYITGASCFRSFKPILQDAKEFAKEFTVYNYDRRGRGDSGDTPPYSIEREVEDIEAMIDAAGGKANLVGHSSGAVLALEAALRLGDKVDKVVMYDPSYVHDEAEKVTYGQLSQQVQRLLDDGNNKAAMRVFLKGIGMPGIFVWLLPLFPGWKTMVALAPTLAYDIALTKDLPPVERAAKVAVPTQIIVGEKSPAGIRDVASQLTKAIPNARFERLAGQDHMVSAKALLPVLSRFLKQ</sequence>
<evidence type="ECO:0000313" key="3">
    <source>
        <dbReference type="EMBL" id="AGP33459.1"/>
    </source>
</evidence>
<dbReference type="PANTHER" id="PTHR43798">
    <property type="entry name" value="MONOACYLGLYCEROL LIPASE"/>
    <property type="match status" value="1"/>
</dbReference>
<evidence type="ECO:0000259" key="2">
    <source>
        <dbReference type="Pfam" id="PF12697"/>
    </source>
</evidence>
<dbReference type="PATRIC" id="fig|1254432.3.peg.523"/>
<evidence type="ECO:0000313" key="4">
    <source>
        <dbReference type="Proteomes" id="UP000014803"/>
    </source>
</evidence>
<accession>S4XLR2</accession>
<gene>
    <name evidence="3" type="ORF">SCE1572_02380</name>
</gene>
<dbReference type="PANTHER" id="PTHR43798:SF31">
    <property type="entry name" value="AB HYDROLASE SUPERFAMILY PROTEIN YCLE"/>
    <property type="match status" value="1"/>
</dbReference>